<keyword evidence="6" id="KW-1185">Reference proteome</keyword>
<comment type="caution">
    <text evidence="5">The sequence shown here is derived from an EMBL/GenBank/DDBJ whole genome shotgun (WGS) entry which is preliminary data.</text>
</comment>
<evidence type="ECO:0000256" key="3">
    <source>
        <dbReference type="ARBA" id="ARBA00023194"/>
    </source>
</evidence>
<dbReference type="EC" id="1.14.11.-" evidence="5"/>
<dbReference type="InterPro" id="IPR003819">
    <property type="entry name" value="TauD/TfdA-like"/>
</dbReference>
<dbReference type="SUPFAM" id="SSF51197">
    <property type="entry name" value="Clavaminate synthase-like"/>
    <property type="match status" value="1"/>
</dbReference>
<evidence type="ECO:0000259" key="4">
    <source>
        <dbReference type="Pfam" id="PF02668"/>
    </source>
</evidence>
<dbReference type="EMBL" id="JBHUII010000004">
    <property type="protein sequence ID" value="MFD2205723.1"/>
    <property type="molecule type" value="Genomic_DNA"/>
</dbReference>
<dbReference type="Gene3D" id="3.60.130.10">
    <property type="entry name" value="Clavaminate synthase-like"/>
    <property type="match status" value="1"/>
</dbReference>
<gene>
    <name evidence="5" type="ORF">ACFSKO_08880</name>
</gene>
<protein>
    <submittedName>
        <fullName evidence="5">TauD/TfdA family dioxygenase</fullName>
        <ecNumber evidence="5">1.14.11.-</ecNumber>
    </submittedName>
</protein>
<name>A0ABW5BHW2_9PROT</name>
<evidence type="ECO:0000313" key="5">
    <source>
        <dbReference type="EMBL" id="MFD2205723.1"/>
    </source>
</evidence>
<comment type="cofactor">
    <cofactor evidence="1">
        <name>Fe(2+)</name>
        <dbReference type="ChEBI" id="CHEBI:29033"/>
    </cofactor>
</comment>
<feature type="domain" description="TauD/TfdA-like" evidence="4">
    <location>
        <begin position="69"/>
        <end position="323"/>
    </location>
</feature>
<evidence type="ECO:0000256" key="2">
    <source>
        <dbReference type="ARBA" id="ARBA00023002"/>
    </source>
</evidence>
<dbReference type="PANTHER" id="PTHR10696:SF56">
    <property type="entry name" value="TAUD_TFDA-LIKE DOMAIN-CONTAINING PROTEIN"/>
    <property type="match status" value="1"/>
</dbReference>
<dbReference type="Proteomes" id="UP001597294">
    <property type="component" value="Unassembled WGS sequence"/>
</dbReference>
<keyword evidence="5" id="KW-0223">Dioxygenase</keyword>
<reference evidence="6" key="1">
    <citation type="journal article" date="2019" name="Int. J. Syst. Evol. Microbiol.">
        <title>The Global Catalogue of Microorganisms (GCM) 10K type strain sequencing project: providing services to taxonomists for standard genome sequencing and annotation.</title>
        <authorList>
            <consortium name="The Broad Institute Genomics Platform"/>
            <consortium name="The Broad Institute Genome Sequencing Center for Infectious Disease"/>
            <person name="Wu L."/>
            <person name="Ma J."/>
        </authorList>
    </citation>
    <scope>NUCLEOTIDE SEQUENCE [LARGE SCALE GENOMIC DNA]</scope>
    <source>
        <strain evidence="6">CGMCC 4.7192</strain>
    </source>
</reference>
<keyword evidence="3" id="KW-0045">Antibiotic biosynthesis</keyword>
<dbReference type="InterPro" id="IPR042098">
    <property type="entry name" value="TauD-like_sf"/>
</dbReference>
<dbReference type="RefSeq" id="WP_380250611.1">
    <property type="nucleotide sequence ID" value="NZ_JBHUII010000004.1"/>
</dbReference>
<accession>A0ABW5BHW2</accession>
<keyword evidence="2 5" id="KW-0560">Oxidoreductase</keyword>
<dbReference type="InterPro" id="IPR050411">
    <property type="entry name" value="AlphaKG_dependent_hydroxylases"/>
</dbReference>
<dbReference type="GO" id="GO:0051213">
    <property type="term" value="F:dioxygenase activity"/>
    <property type="evidence" value="ECO:0007669"/>
    <property type="project" value="UniProtKB-KW"/>
</dbReference>
<dbReference type="Pfam" id="PF02668">
    <property type="entry name" value="TauD"/>
    <property type="match status" value="1"/>
</dbReference>
<proteinExistence type="predicted"/>
<evidence type="ECO:0000313" key="6">
    <source>
        <dbReference type="Proteomes" id="UP001597294"/>
    </source>
</evidence>
<organism evidence="5 6">
    <name type="scientific">Kiloniella antarctica</name>
    <dbReference type="NCBI Taxonomy" id="1550907"/>
    <lineage>
        <taxon>Bacteria</taxon>
        <taxon>Pseudomonadati</taxon>
        <taxon>Pseudomonadota</taxon>
        <taxon>Alphaproteobacteria</taxon>
        <taxon>Rhodospirillales</taxon>
        <taxon>Kiloniellaceae</taxon>
        <taxon>Kiloniella</taxon>
    </lineage>
</organism>
<sequence length="366" mass="40756">MCCGFRNNMMSDTPAMRGPGTVLSGPAAWIGADMVSKEDEWLVELSDCDIAELENAARHYLSLGRDVGEITAQDFPLKSFAKHLKCLRTKLLAGIGLEVLRGLPVSNYSQEFVATIFCGIGAHLGSARSQNAQGHILGHVRDTGANSKDANTRIYQTAERQSFHTDSADVVGLLCLRTAKEGGRSLLVSAVSIYNRMLAERPGLLEKLFDPIATDRRGEIPKGAKPYMEIPVLSWHQGYLTVFYQRQYIDSAQRFEGAMRLSSSHIEALDMFDALANDPQMHFGMQLEPGDMQFVYNHTQLHDRTSFVDWPDPNKQRHLLRLWLSLPGDRPLPEIFKQRYGSIKIGDRGGIITTETKLHAPLDAQA</sequence>
<evidence type="ECO:0000256" key="1">
    <source>
        <dbReference type="ARBA" id="ARBA00001954"/>
    </source>
</evidence>
<dbReference type="PANTHER" id="PTHR10696">
    <property type="entry name" value="GAMMA-BUTYROBETAINE HYDROXYLASE-RELATED"/>
    <property type="match status" value="1"/>
</dbReference>